<dbReference type="AlphaFoldDB" id="A0A8J5JEP2"/>
<dbReference type="EMBL" id="JAHLQT010041885">
    <property type="protein sequence ID" value="KAG7155369.1"/>
    <property type="molecule type" value="Genomic_DNA"/>
</dbReference>
<evidence type="ECO:0000313" key="1">
    <source>
        <dbReference type="EMBL" id="KAG7155369.1"/>
    </source>
</evidence>
<organism evidence="1 2">
    <name type="scientific">Homarus americanus</name>
    <name type="common">American lobster</name>
    <dbReference type="NCBI Taxonomy" id="6706"/>
    <lineage>
        <taxon>Eukaryota</taxon>
        <taxon>Metazoa</taxon>
        <taxon>Ecdysozoa</taxon>
        <taxon>Arthropoda</taxon>
        <taxon>Crustacea</taxon>
        <taxon>Multicrustacea</taxon>
        <taxon>Malacostraca</taxon>
        <taxon>Eumalacostraca</taxon>
        <taxon>Eucarida</taxon>
        <taxon>Decapoda</taxon>
        <taxon>Pleocyemata</taxon>
        <taxon>Astacidea</taxon>
        <taxon>Nephropoidea</taxon>
        <taxon>Nephropidae</taxon>
        <taxon>Homarus</taxon>
    </lineage>
</organism>
<proteinExistence type="predicted"/>
<keyword evidence="2" id="KW-1185">Reference proteome</keyword>
<protein>
    <submittedName>
        <fullName evidence="1">Uncharacterized protein</fullName>
    </submittedName>
</protein>
<gene>
    <name evidence="1" type="ORF">Hamer_G022360</name>
</gene>
<dbReference type="Proteomes" id="UP000747542">
    <property type="component" value="Unassembled WGS sequence"/>
</dbReference>
<accession>A0A8J5JEP2</accession>
<name>A0A8J5JEP2_HOMAM</name>
<evidence type="ECO:0000313" key="2">
    <source>
        <dbReference type="Proteomes" id="UP000747542"/>
    </source>
</evidence>
<sequence length="38" mass="3987">MLCTHTRLPLTRPPAGSVSVTLAPSSVSGLHRTATIRT</sequence>
<comment type="caution">
    <text evidence="1">The sequence shown here is derived from an EMBL/GenBank/DDBJ whole genome shotgun (WGS) entry which is preliminary data.</text>
</comment>
<reference evidence="1" key="1">
    <citation type="journal article" date="2021" name="Sci. Adv.">
        <title>The American lobster genome reveals insights on longevity, neural, and immune adaptations.</title>
        <authorList>
            <person name="Polinski J.M."/>
            <person name="Zimin A.V."/>
            <person name="Clark K.F."/>
            <person name="Kohn A.B."/>
            <person name="Sadowski N."/>
            <person name="Timp W."/>
            <person name="Ptitsyn A."/>
            <person name="Khanna P."/>
            <person name="Romanova D.Y."/>
            <person name="Williams P."/>
            <person name="Greenwood S.J."/>
            <person name="Moroz L.L."/>
            <person name="Walt D.R."/>
            <person name="Bodnar A.G."/>
        </authorList>
    </citation>
    <scope>NUCLEOTIDE SEQUENCE</scope>
    <source>
        <strain evidence="1">GMGI-L3</strain>
    </source>
</reference>